<proteinExistence type="predicted"/>
<dbReference type="EMBL" id="JAGFNK010000016">
    <property type="protein sequence ID" value="KAI9511823.1"/>
    <property type="molecule type" value="Genomic_DNA"/>
</dbReference>
<protein>
    <submittedName>
        <fullName evidence="1">Uncharacterized protein</fullName>
    </submittedName>
</protein>
<keyword evidence="2" id="KW-1185">Reference proteome</keyword>
<evidence type="ECO:0000313" key="1">
    <source>
        <dbReference type="EMBL" id="KAI9511823.1"/>
    </source>
</evidence>
<sequence>MFKRVDRRRKRKETEERLDLDEDERVVFGLHDTDSSESESSSSESASAPSSSAISSNGHHGTRPRSKRKRGTSPPSYDESGESESGDSATDAEDEEEEGSGDGGTKINLSLTLGSALQEPIRLIRPHPEAWVCAFCPGKILKHTTMVKVHEASRIHQHRFKRIQELAMEFSPDDDLQCALANKSATEARPKADDATLSRRGKERKEKQAKLKERRKRLKARKALAMAKAEAKKAITTTGVVVGPPSQGDEGIKESHRTSLQPTKASRRKKAKL</sequence>
<name>A0ACC0UJT3_9AGAM</name>
<organism evidence="1 2">
    <name type="scientific">Russula earlei</name>
    <dbReference type="NCBI Taxonomy" id="71964"/>
    <lineage>
        <taxon>Eukaryota</taxon>
        <taxon>Fungi</taxon>
        <taxon>Dikarya</taxon>
        <taxon>Basidiomycota</taxon>
        <taxon>Agaricomycotina</taxon>
        <taxon>Agaricomycetes</taxon>
        <taxon>Russulales</taxon>
        <taxon>Russulaceae</taxon>
        <taxon>Russula</taxon>
    </lineage>
</organism>
<dbReference type="Proteomes" id="UP001207468">
    <property type="component" value="Unassembled WGS sequence"/>
</dbReference>
<gene>
    <name evidence="1" type="ORF">F5148DRAFT_201736</name>
</gene>
<reference evidence="1" key="1">
    <citation type="submission" date="2021-03" db="EMBL/GenBank/DDBJ databases">
        <title>Evolutionary priming and transition to the ectomycorrhizal habit in an iconic lineage of mushroom-forming fungi: is preadaptation a requirement?</title>
        <authorList>
            <consortium name="DOE Joint Genome Institute"/>
            <person name="Looney B.P."/>
            <person name="Miyauchi S."/>
            <person name="Morin E."/>
            <person name="Drula E."/>
            <person name="Courty P.E."/>
            <person name="Chicoki N."/>
            <person name="Fauchery L."/>
            <person name="Kohler A."/>
            <person name="Kuo A."/>
            <person name="LaButti K."/>
            <person name="Pangilinan J."/>
            <person name="Lipzen A."/>
            <person name="Riley R."/>
            <person name="Andreopoulos W."/>
            <person name="He G."/>
            <person name="Johnson J."/>
            <person name="Barry K.W."/>
            <person name="Grigoriev I.V."/>
            <person name="Nagy L."/>
            <person name="Hibbett D."/>
            <person name="Henrissat B."/>
            <person name="Matheny P.B."/>
            <person name="Labbe J."/>
            <person name="Martin A.F."/>
        </authorList>
    </citation>
    <scope>NUCLEOTIDE SEQUENCE</scope>
    <source>
        <strain evidence="1">BPL698</strain>
    </source>
</reference>
<comment type="caution">
    <text evidence="1">The sequence shown here is derived from an EMBL/GenBank/DDBJ whole genome shotgun (WGS) entry which is preliminary data.</text>
</comment>
<accession>A0ACC0UJT3</accession>
<evidence type="ECO:0000313" key="2">
    <source>
        <dbReference type="Proteomes" id="UP001207468"/>
    </source>
</evidence>